<proteinExistence type="inferred from homology"/>
<evidence type="ECO:0000256" key="4">
    <source>
        <dbReference type="ARBA" id="ARBA00022824"/>
    </source>
</evidence>
<dbReference type="Proteomes" id="UP000187209">
    <property type="component" value="Unassembled WGS sequence"/>
</dbReference>
<comment type="function">
    <text evidence="9">Has a role in transport between endoplasmic reticulum and Golgi.</text>
</comment>
<sequence>MAKIQTSPFAHLSQESLPTFAGVKMISLDNPMTQYGLNATKAFAGSWFSNFWSSLHVYFDVTNTYVIKKLQLITVPYIFRGEWQQELNTDGLPGSPKYNQHAPDLYIPLMSFITFILLSGLKSGFSGNFSPQILGITASSSIIFLCFELLIVYGGLYFLQCLMPSILELIAYCGYKFVPCVAIAFCSILLGGAIYWPVFLYFSVCFAIFLSKSFKRYTAHNSFAYEVESVDVTKQSFLYVVGILQIAIIFFLGYY</sequence>
<dbReference type="GO" id="GO:0030134">
    <property type="term" value="C:COPII-coated ER to Golgi transport vesicle"/>
    <property type="evidence" value="ECO:0007669"/>
    <property type="project" value="TreeGrafter"/>
</dbReference>
<dbReference type="GO" id="GO:0005793">
    <property type="term" value="C:endoplasmic reticulum-Golgi intermediate compartment"/>
    <property type="evidence" value="ECO:0007669"/>
    <property type="project" value="UniProtKB-UniRule"/>
</dbReference>
<accession>A0A1R2BHZ8</accession>
<dbReference type="GO" id="GO:0006888">
    <property type="term" value="P:endoplasmic reticulum to Golgi vesicle-mediated transport"/>
    <property type="evidence" value="ECO:0007669"/>
    <property type="project" value="UniProtKB-UniRule"/>
</dbReference>
<keyword evidence="4 9" id="KW-0256">Endoplasmic reticulum</keyword>
<evidence type="ECO:0000256" key="2">
    <source>
        <dbReference type="ARBA" id="ARBA00022448"/>
    </source>
</evidence>
<comment type="similarity">
    <text evidence="1 9">Belongs to the YIF1 family.</text>
</comment>
<keyword evidence="7 9" id="KW-0333">Golgi apparatus</keyword>
<evidence type="ECO:0000256" key="1">
    <source>
        <dbReference type="ARBA" id="ARBA00009727"/>
    </source>
</evidence>
<organism evidence="10 11">
    <name type="scientific">Stentor coeruleus</name>
    <dbReference type="NCBI Taxonomy" id="5963"/>
    <lineage>
        <taxon>Eukaryota</taxon>
        <taxon>Sar</taxon>
        <taxon>Alveolata</taxon>
        <taxon>Ciliophora</taxon>
        <taxon>Postciliodesmatophora</taxon>
        <taxon>Heterotrichea</taxon>
        <taxon>Heterotrichida</taxon>
        <taxon>Stentoridae</taxon>
        <taxon>Stentor</taxon>
    </lineage>
</organism>
<keyword evidence="3 9" id="KW-0812">Transmembrane</keyword>
<feature type="transmembrane region" description="Helical" evidence="9">
    <location>
        <begin position="105"/>
        <end position="121"/>
    </location>
</feature>
<dbReference type="PANTHER" id="PTHR14083:SF0">
    <property type="entry name" value="YIP1D-INTERACTING FACTOR 1, ISOFORM C"/>
    <property type="match status" value="1"/>
</dbReference>
<evidence type="ECO:0000256" key="3">
    <source>
        <dbReference type="ARBA" id="ARBA00022692"/>
    </source>
</evidence>
<keyword evidence="11" id="KW-1185">Reference proteome</keyword>
<keyword evidence="2 9" id="KW-0813">Transport</keyword>
<reference evidence="10 11" key="1">
    <citation type="submission" date="2016-11" db="EMBL/GenBank/DDBJ databases">
        <title>The macronuclear genome of Stentor coeruleus: a giant cell with tiny introns.</title>
        <authorList>
            <person name="Slabodnick M."/>
            <person name="Ruby J.G."/>
            <person name="Reiff S.B."/>
            <person name="Swart E.C."/>
            <person name="Gosai S."/>
            <person name="Prabakaran S."/>
            <person name="Witkowska E."/>
            <person name="Larue G.E."/>
            <person name="Fisher S."/>
            <person name="Freeman R.M."/>
            <person name="Gunawardena J."/>
            <person name="Chu W."/>
            <person name="Stover N.A."/>
            <person name="Gregory B.D."/>
            <person name="Nowacki M."/>
            <person name="Derisi J."/>
            <person name="Roy S.W."/>
            <person name="Marshall W.F."/>
            <person name="Sood P."/>
        </authorList>
    </citation>
    <scope>NUCLEOTIDE SEQUENCE [LARGE SCALE GENOMIC DNA]</scope>
    <source>
        <strain evidence="10">WM001</strain>
    </source>
</reference>
<dbReference type="AlphaFoldDB" id="A0A1R2BHZ8"/>
<protein>
    <recommendedName>
        <fullName evidence="9">Protein YIF1</fullName>
    </recommendedName>
</protein>
<evidence type="ECO:0000256" key="8">
    <source>
        <dbReference type="ARBA" id="ARBA00023136"/>
    </source>
</evidence>
<dbReference type="PANTHER" id="PTHR14083">
    <property type="entry name" value="YIP1 INTERACTING FACTOR HOMOLOG YIF1 PROTEIN"/>
    <property type="match status" value="1"/>
</dbReference>
<dbReference type="GO" id="GO:0015031">
    <property type="term" value="P:protein transport"/>
    <property type="evidence" value="ECO:0007669"/>
    <property type="project" value="UniProtKB-KW"/>
</dbReference>
<evidence type="ECO:0000256" key="6">
    <source>
        <dbReference type="ARBA" id="ARBA00022989"/>
    </source>
</evidence>
<dbReference type="GO" id="GO:0000139">
    <property type="term" value="C:Golgi membrane"/>
    <property type="evidence" value="ECO:0007669"/>
    <property type="project" value="UniProtKB-SubCell"/>
</dbReference>
<dbReference type="Pfam" id="PF03878">
    <property type="entry name" value="YIF1"/>
    <property type="match status" value="1"/>
</dbReference>
<evidence type="ECO:0000256" key="5">
    <source>
        <dbReference type="ARBA" id="ARBA00022927"/>
    </source>
</evidence>
<evidence type="ECO:0000256" key="7">
    <source>
        <dbReference type="ARBA" id="ARBA00023034"/>
    </source>
</evidence>
<comment type="subcellular location">
    <subcellularLocation>
        <location evidence="9">Endoplasmic reticulum membrane</location>
        <topology evidence="9">Multi-pass membrane protein</topology>
    </subcellularLocation>
    <subcellularLocation>
        <location evidence="9">Golgi apparatus membrane</location>
        <topology evidence="9">Multi-pass membrane protein</topology>
    </subcellularLocation>
</comment>
<feature type="transmembrane region" description="Helical" evidence="9">
    <location>
        <begin position="236"/>
        <end position="254"/>
    </location>
</feature>
<feature type="transmembrane region" description="Helical" evidence="9">
    <location>
        <begin position="196"/>
        <end position="215"/>
    </location>
</feature>
<gene>
    <name evidence="10" type="ORF">SteCoe_24286</name>
</gene>
<keyword evidence="5 9" id="KW-0653">Protein transport</keyword>
<comment type="caution">
    <text evidence="10">The sequence shown here is derived from an EMBL/GenBank/DDBJ whole genome shotgun (WGS) entry which is preliminary data.</text>
</comment>
<evidence type="ECO:0000313" key="10">
    <source>
        <dbReference type="EMBL" id="OMJ76344.1"/>
    </source>
</evidence>
<keyword evidence="6 9" id="KW-1133">Transmembrane helix</keyword>
<dbReference type="GO" id="GO:0005789">
    <property type="term" value="C:endoplasmic reticulum membrane"/>
    <property type="evidence" value="ECO:0007669"/>
    <property type="project" value="UniProtKB-SubCell"/>
</dbReference>
<name>A0A1R2BHZ8_9CILI</name>
<feature type="transmembrane region" description="Helical" evidence="9">
    <location>
        <begin position="133"/>
        <end position="157"/>
    </location>
</feature>
<dbReference type="OrthoDB" id="337750at2759"/>
<dbReference type="InterPro" id="IPR005578">
    <property type="entry name" value="Yif1_fam"/>
</dbReference>
<evidence type="ECO:0000313" key="11">
    <source>
        <dbReference type="Proteomes" id="UP000187209"/>
    </source>
</evidence>
<dbReference type="EMBL" id="MPUH01000636">
    <property type="protein sequence ID" value="OMJ76344.1"/>
    <property type="molecule type" value="Genomic_DNA"/>
</dbReference>
<feature type="transmembrane region" description="Helical" evidence="9">
    <location>
        <begin position="169"/>
        <end position="190"/>
    </location>
</feature>
<keyword evidence="8 9" id="KW-0472">Membrane</keyword>
<evidence type="ECO:0000256" key="9">
    <source>
        <dbReference type="RuleBase" id="RU368073"/>
    </source>
</evidence>